<dbReference type="GO" id="GO:0005769">
    <property type="term" value="C:early endosome"/>
    <property type="evidence" value="ECO:0007669"/>
    <property type="project" value="TreeGrafter"/>
</dbReference>
<evidence type="ECO:0000256" key="1">
    <source>
        <dbReference type="SAM" id="MobiDB-lite"/>
    </source>
</evidence>
<keyword evidence="3" id="KW-1185">Reference proteome</keyword>
<dbReference type="AlphaFoldDB" id="A0A4C1X8D1"/>
<feature type="region of interest" description="Disordered" evidence="1">
    <location>
        <begin position="1"/>
        <end position="35"/>
    </location>
</feature>
<reference evidence="2 3" key="1">
    <citation type="journal article" date="2019" name="Commun. Biol.">
        <title>The bagworm genome reveals a unique fibroin gene that provides high tensile strength.</title>
        <authorList>
            <person name="Kono N."/>
            <person name="Nakamura H."/>
            <person name="Ohtoshi R."/>
            <person name="Tomita M."/>
            <person name="Numata K."/>
            <person name="Arakawa K."/>
        </authorList>
    </citation>
    <scope>NUCLEOTIDE SEQUENCE [LARGE SCALE GENOMIC DNA]</scope>
</reference>
<dbReference type="Proteomes" id="UP000299102">
    <property type="component" value="Unassembled WGS sequence"/>
</dbReference>
<dbReference type="InterPro" id="IPR011990">
    <property type="entry name" value="TPR-like_helical_dom_sf"/>
</dbReference>
<evidence type="ECO:0000313" key="2">
    <source>
        <dbReference type="EMBL" id="GBP58594.1"/>
    </source>
</evidence>
<dbReference type="PANTHER" id="PTHR16797">
    <property type="entry name" value="FACTOR VIII-ASSOCIATED GENE 1"/>
    <property type="match status" value="1"/>
</dbReference>
<dbReference type="SUPFAM" id="SSF48452">
    <property type="entry name" value="TPR-like"/>
    <property type="match status" value="1"/>
</dbReference>
<dbReference type="GO" id="GO:0099518">
    <property type="term" value="P:vesicle cytoskeletal trafficking"/>
    <property type="evidence" value="ECO:0007669"/>
    <property type="project" value="TreeGrafter"/>
</dbReference>
<dbReference type="STRING" id="151549.A0A4C1X8D1"/>
<sequence>MRSRSERDEGRPKRKRPVPVDRPQPSNEDNNRARIHDSRFYHATAEAYTPMVYLTLRPRLHSRGVERAPSFIFDMERPCCQPQFSFPHSSLIAIPLLTSISIQHSGSRPRSRDLLSSDVNTTKLGSSDQTLAGPVRVGDYGRRRRPTDDSVLPEPRTEWRFMRKPNVVEATNEFNALAIQCEHSEQPTFAGHAYIGAAKCESSAGNTLGEAENYLAAARQFMNAEIKLSSMKCYSPARENLEAAVGCYIQAINKYPEKSLLRTAALMELANNLAMLNHKLEAISYYMQALENIEENSAIQIKCLCTLLDINIQCNCLETALKIANRLSELKMRLPENVLIEIQISRILLALITEPTENDRTPSLKQLFADLLNDRDEASLGRTSEGRNSCRLTKTIRNAWSGDQAGRGRGVMQVPTRSC</sequence>
<dbReference type="OrthoDB" id="10249246at2759"/>
<dbReference type="PANTHER" id="PTHR16797:SF4">
    <property type="entry name" value="40-KDA HUNTINGTIN-ASSOCIATED PROTEIN"/>
    <property type="match status" value="1"/>
</dbReference>
<organism evidence="2 3">
    <name type="scientific">Eumeta variegata</name>
    <name type="common">Bagworm moth</name>
    <name type="synonym">Eumeta japonica</name>
    <dbReference type="NCBI Taxonomy" id="151549"/>
    <lineage>
        <taxon>Eukaryota</taxon>
        <taxon>Metazoa</taxon>
        <taxon>Ecdysozoa</taxon>
        <taxon>Arthropoda</taxon>
        <taxon>Hexapoda</taxon>
        <taxon>Insecta</taxon>
        <taxon>Pterygota</taxon>
        <taxon>Neoptera</taxon>
        <taxon>Endopterygota</taxon>
        <taxon>Lepidoptera</taxon>
        <taxon>Glossata</taxon>
        <taxon>Ditrysia</taxon>
        <taxon>Tineoidea</taxon>
        <taxon>Psychidae</taxon>
        <taxon>Oiketicinae</taxon>
        <taxon>Eumeta</taxon>
    </lineage>
</organism>
<name>A0A4C1X8D1_EUMVA</name>
<evidence type="ECO:0000313" key="3">
    <source>
        <dbReference type="Proteomes" id="UP000299102"/>
    </source>
</evidence>
<dbReference type="EMBL" id="BGZK01000739">
    <property type="protein sequence ID" value="GBP58594.1"/>
    <property type="molecule type" value="Genomic_DNA"/>
</dbReference>
<protein>
    <recommendedName>
        <fullName evidence="4">Factor VIII intron 22 protein</fullName>
    </recommendedName>
</protein>
<comment type="caution">
    <text evidence="2">The sequence shown here is derived from an EMBL/GenBank/DDBJ whole genome shotgun (WGS) entry which is preliminary data.</text>
</comment>
<proteinExistence type="predicted"/>
<feature type="compositionally biased region" description="Polar residues" evidence="1">
    <location>
        <begin position="120"/>
        <end position="130"/>
    </location>
</feature>
<gene>
    <name evidence="2" type="ORF">EVAR_40878_1</name>
</gene>
<accession>A0A4C1X8D1</accession>
<feature type="region of interest" description="Disordered" evidence="1">
    <location>
        <begin position="120"/>
        <end position="153"/>
    </location>
</feature>
<dbReference type="Gene3D" id="1.25.40.10">
    <property type="entry name" value="Tetratricopeptide repeat domain"/>
    <property type="match status" value="1"/>
</dbReference>
<feature type="compositionally biased region" description="Basic and acidic residues" evidence="1">
    <location>
        <begin position="1"/>
        <end position="11"/>
    </location>
</feature>
<evidence type="ECO:0008006" key="4">
    <source>
        <dbReference type="Google" id="ProtNLM"/>
    </source>
</evidence>
<dbReference type="InterPro" id="IPR039494">
    <property type="entry name" value="F8A"/>
</dbReference>